<dbReference type="SUPFAM" id="SSF141868">
    <property type="entry name" value="EAL domain-like"/>
    <property type="match status" value="1"/>
</dbReference>
<dbReference type="InterPro" id="IPR050706">
    <property type="entry name" value="Cyclic-di-GMP_PDE-like"/>
</dbReference>
<proteinExistence type="predicted"/>
<sequence>MRMEKIRLQPIVALANPRPTDYYEVLADAHATIPLELFFAQHDASVLLKLREWQLQSLKLAGLKSKWFINLTIEVLIRETHIRSLLLSPFRQVIELQDPQNLGQLTPLQHILLAKNLEMLRTAGFEIWLDDYHASYFSALSRLGWQFDGIKIDRAYFHLHRQNPDELAEQIARVKIYGEQTIVEGIETANDLRLAQQLNVQYGQGFYWQEAAIKQPDAFIFPSCHHWPEILHTANGL</sequence>
<gene>
    <name evidence="2" type="ORF">NCTC12993_04998</name>
</gene>
<dbReference type="InterPro" id="IPR035919">
    <property type="entry name" value="EAL_sf"/>
</dbReference>
<dbReference type="AlphaFoldDB" id="A0A485BMW6"/>
<evidence type="ECO:0000259" key="1">
    <source>
        <dbReference type="PROSITE" id="PS50883"/>
    </source>
</evidence>
<dbReference type="Pfam" id="PF00563">
    <property type="entry name" value="EAL"/>
    <property type="match status" value="1"/>
</dbReference>
<organism evidence="2 3">
    <name type="scientific">Kluyvera cryocrescens</name>
    <name type="common">Kluyvera citrophila</name>
    <dbReference type="NCBI Taxonomy" id="580"/>
    <lineage>
        <taxon>Bacteria</taxon>
        <taxon>Pseudomonadati</taxon>
        <taxon>Pseudomonadota</taxon>
        <taxon>Gammaproteobacteria</taxon>
        <taxon>Enterobacterales</taxon>
        <taxon>Enterobacteriaceae</taxon>
        <taxon>Kluyvera</taxon>
    </lineage>
</organism>
<dbReference type="PROSITE" id="PS50883">
    <property type="entry name" value="EAL"/>
    <property type="match status" value="1"/>
</dbReference>
<dbReference type="Proteomes" id="UP000401081">
    <property type="component" value="Unassembled WGS sequence"/>
</dbReference>
<evidence type="ECO:0000313" key="3">
    <source>
        <dbReference type="Proteomes" id="UP000401081"/>
    </source>
</evidence>
<accession>A0A485BMW6</accession>
<protein>
    <submittedName>
        <fullName evidence="2">Cyclic-di-GMP phosphodiesterase</fullName>
    </submittedName>
</protein>
<dbReference type="InterPro" id="IPR001633">
    <property type="entry name" value="EAL_dom"/>
</dbReference>
<reference evidence="2 3" key="1">
    <citation type="submission" date="2019-03" db="EMBL/GenBank/DDBJ databases">
        <authorList>
            <consortium name="Pathogen Informatics"/>
        </authorList>
    </citation>
    <scope>NUCLEOTIDE SEQUENCE [LARGE SCALE GENOMIC DNA]</scope>
    <source>
        <strain evidence="2 3">NCTC12993</strain>
    </source>
</reference>
<dbReference type="PANTHER" id="PTHR33121:SF78">
    <property type="entry name" value="CYCLIC DI-GMP PHOSPHODIESTERASE PDEH"/>
    <property type="match status" value="1"/>
</dbReference>
<dbReference type="GO" id="GO:0071111">
    <property type="term" value="F:cyclic-guanylate-specific phosphodiesterase activity"/>
    <property type="evidence" value="ECO:0007669"/>
    <property type="project" value="InterPro"/>
</dbReference>
<dbReference type="RefSeq" id="WP_061281225.1">
    <property type="nucleotide sequence ID" value="NZ_BCTM01000008.1"/>
</dbReference>
<name>A0A485BMW6_KLUCR</name>
<feature type="domain" description="EAL" evidence="1">
    <location>
        <begin position="1"/>
        <end position="225"/>
    </location>
</feature>
<evidence type="ECO:0000313" key="2">
    <source>
        <dbReference type="EMBL" id="VFS73653.1"/>
    </source>
</evidence>
<keyword evidence="3" id="KW-1185">Reference proteome</keyword>
<dbReference type="Gene3D" id="3.20.20.450">
    <property type="entry name" value="EAL domain"/>
    <property type="match status" value="1"/>
</dbReference>
<dbReference type="EMBL" id="CAADJD010000022">
    <property type="protein sequence ID" value="VFS73653.1"/>
    <property type="molecule type" value="Genomic_DNA"/>
</dbReference>
<dbReference type="SMART" id="SM00052">
    <property type="entry name" value="EAL"/>
    <property type="match status" value="1"/>
</dbReference>
<dbReference type="PANTHER" id="PTHR33121">
    <property type="entry name" value="CYCLIC DI-GMP PHOSPHODIESTERASE PDEF"/>
    <property type="match status" value="1"/>
</dbReference>